<accession>A0A1I4TTR2</accession>
<comment type="cofactor">
    <cofactor evidence="7">
        <name>Zn(2+)</name>
        <dbReference type="ChEBI" id="CHEBI:29105"/>
    </cofactor>
    <text evidence="7">Binds 1 zinc ion per subunit.</text>
</comment>
<sequence>MLEVSGLSKDDEHFMRLALAYARKAAERGEVPVGAVIIDGEGRLVAADHNRPIELCDPSAHAEILVIRKAAQRLGNYRLEGCILYTTLEPCVMCFGAMIHARIKCLVYGAPDPRAGAFHVGLDLTTRGFFNHYMEVREGVLGTEAAEILRGFFLERRRAR</sequence>
<dbReference type="SUPFAM" id="SSF53927">
    <property type="entry name" value="Cytidine deaminase-like"/>
    <property type="match status" value="1"/>
</dbReference>
<evidence type="ECO:0000256" key="3">
    <source>
        <dbReference type="ARBA" id="ARBA00022723"/>
    </source>
</evidence>
<comment type="catalytic activity">
    <reaction evidence="6 7">
        <text>adenosine(34) in tRNA + H2O + H(+) = inosine(34) in tRNA + NH4(+)</text>
        <dbReference type="Rhea" id="RHEA:43168"/>
        <dbReference type="Rhea" id="RHEA-COMP:10373"/>
        <dbReference type="Rhea" id="RHEA-COMP:10374"/>
        <dbReference type="ChEBI" id="CHEBI:15377"/>
        <dbReference type="ChEBI" id="CHEBI:15378"/>
        <dbReference type="ChEBI" id="CHEBI:28938"/>
        <dbReference type="ChEBI" id="CHEBI:74411"/>
        <dbReference type="ChEBI" id="CHEBI:82852"/>
        <dbReference type="EC" id="3.5.4.33"/>
    </reaction>
</comment>
<feature type="binding site" evidence="7">
    <location>
        <position position="61"/>
    </location>
    <ligand>
        <name>Zn(2+)</name>
        <dbReference type="ChEBI" id="CHEBI:29105"/>
        <note>catalytic</note>
    </ligand>
</feature>
<dbReference type="CDD" id="cd01285">
    <property type="entry name" value="nucleoside_deaminase"/>
    <property type="match status" value="1"/>
</dbReference>
<evidence type="ECO:0000313" key="9">
    <source>
        <dbReference type="EMBL" id="SFM79947.1"/>
    </source>
</evidence>
<keyword evidence="4 7" id="KW-0378">Hydrolase</keyword>
<dbReference type="InterPro" id="IPR016193">
    <property type="entry name" value="Cytidine_deaminase-like"/>
</dbReference>
<dbReference type="NCBIfam" id="NF008113">
    <property type="entry name" value="PRK10860.1"/>
    <property type="match status" value="1"/>
</dbReference>
<keyword evidence="3 7" id="KW-0479">Metal-binding</keyword>
<reference evidence="9 10" key="1">
    <citation type="submission" date="2016-10" db="EMBL/GenBank/DDBJ databases">
        <authorList>
            <person name="de Groot N.N."/>
        </authorList>
    </citation>
    <scope>NUCLEOTIDE SEQUENCE [LARGE SCALE GENOMIC DNA]</scope>
    <source>
        <strain evidence="9 10">DSM 9990</strain>
    </source>
</reference>
<dbReference type="HAMAP" id="MF_00972">
    <property type="entry name" value="tRNA_aden_deaminase"/>
    <property type="match status" value="1"/>
</dbReference>
<comment type="subunit">
    <text evidence="7">Homodimer.</text>
</comment>
<comment type="function">
    <text evidence="7">Catalyzes the deamination of adenosine to inosine at the wobble position 34 of tRNA(Arg2).</text>
</comment>
<dbReference type="EMBL" id="FOUU01000004">
    <property type="protein sequence ID" value="SFM79947.1"/>
    <property type="molecule type" value="Genomic_DNA"/>
</dbReference>
<dbReference type="PANTHER" id="PTHR11079">
    <property type="entry name" value="CYTOSINE DEAMINASE FAMILY MEMBER"/>
    <property type="match status" value="1"/>
</dbReference>
<dbReference type="InterPro" id="IPR016192">
    <property type="entry name" value="APOBEC/CMP_deaminase_Zn-bd"/>
</dbReference>
<evidence type="ECO:0000256" key="2">
    <source>
        <dbReference type="ARBA" id="ARBA00022694"/>
    </source>
</evidence>
<evidence type="ECO:0000256" key="5">
    <source>
        <dbReference type="ARBA" id="ARBA00022833"/>
    </source>
</evidence>
<evidence type="ECO:0000259" key="8">
    <source>
        <dbReference type="PROSITE" id="PS51747"/>
    </source>
</evidence>
<feature type="binding site" evidence="7">
    <location>
        <position position="94"/>
    </location>
    <ligand>
        <name>Zn(2+)</name>
        <dbReference type="ChEBI" id="CHEBI:29105"/>
        <note>catalytic</note>
    </ligand>
</feature>
<keyword evidence="5 7" id="KW-0862">Zinc</keyword>
<dbReference type="Proteomes" id="UP000199611">
    <property type="component" value="Unassembled WGS sequence"/>
</dbReference>
<dbReference type="Pfam" id="PF00383">
    <property type="entry name" value="dCMP_cyt_deam_1"/>
    <property type="match status" value="1"/>
</dbReference>
<evidence type="ECO:0000313" key="10">
    <source>
        <dbReference type="Proteomes" id="UP000199611"/>
    </source>
</evidence>
<dbReference type="InterPro" id="IPR002125">
    <property type="entry name" value="CMP_dCMP_dom"/>
</dbReference>
<keyword evidence="10" id="KW-1185">Reference proteome</keyword>
<dbReference type="RefSeq" id="WP_177193571.1">
    <property type="nucleotide sequence ID" value="NZ_FOUU01000004.1"/>
</dbReference>
<dbReference type="InterPro" id="IPR028883">
    <property type="entry name" value="tRNA_aden_deaminase"/>
</dbReference>
<evidence type="ECO:0000256" key="7">
    <source>
        <dbReference type="HAMAP-Rule" id="MF_00972"/>
    </source>
</evidence>
<feature type="binding site" evidence="7">
    <location>
        <position position="91"/>
    </location>
    <ligand>
        <name>Zn(2+)</name>
        <dbReference type="ChEBI" id="CHEBI:29105"/>
        <note>catalytic</note>
    </ligand>
</feature>
<organism evidence="9 10">
    <name type="scientific">Thermodesulforhabdus norvegica</name>
    <dbReference type="NCBI Taxonomy" id="39841"/>
    <lineage>
        <taxon>Bacteria</taxon>
        <taxon>Pseudomonadati</taxon>
        <taxon>Thermodesulfobacteriota</taxon>
        <taxon>Syntrophobacteria</taxon>
        <taxon>Syntrophobacterales</taxon>
        <taxon>Thermodesulforhabdaceae</taxon>
        <taxon>Thermodesulforhabdus</taxon>
    </lineage>
</organism>
<evidence type="ECO:0000256" key="4">
    <source>
        <dbReference type="ARBA" id="ARBA00022801"/>
    </source>
</evidence>
<dbReference type="AlphaFoldDB" id="A0A1I4TTR2"/>
<dbReference type="STRING" id="39841.SAMN05660836_01511"/>
<dbReference type="GO" id="GO:0052717">
    <property type="term" value="F:tRNA-specific adenosine-34 deaminase activity"/>
    <property type="evidence" value="ECO:0007669"/>
    <property type="project" value="UniProtKB-UniRule"/>
</dbReference>
<dbReference type="PROSITE" id="PS00903">
    <property type="entry name" value="CYT_DCMP_DEAMINASES_1"/>
    <property type="match status" value="1"/>
</dbReference>
<feature type="active site" description="Proton donor" evidence="7">
    <location>
        <position position="63"/>
    </location>
</feature>
<name>A0A1I4TTR2_9BACT</name>
<evidence type="ECO:0000256" key="1">
    <source>
        <dbReference type="ARBA" id="ARBA00010669"/>
    </source>
</evidence>
<proteinExistence type="inferred from homology"/>
<dbReference type="Gene3D" id="3.40.140.10">
    <property type="entry name" value="Cytidine Deaminase, domain 2"/>
    <property type="match status" value="1"/>
</dbReference>
<keyword evidence="2 7" id="KW-0819">tRNA processing</keyword>
<dbReference type="GO" id="GO:0002100">
    <property type="term" value="P:tRNA wobble adenosine to inosine editing"/>
    <property type="evidence" value="ECO:0007669"/>
    <property type="project" value="UniProtKB-UniRule"/>
</dbReference>
<dbReference type="PROSITE" id="PS51747">
    <property type="entry name" value="CYT_DCMP_DEAMINASES_2"/>
    <property type="match status" value="1"/>
</dbReference>
<dbReference type="GO" id="GO:0008270">
    <property type="term" value="F:zinc ion binding"/>
    <property type="evidence" value="ECO:0007669"/>
    <property type="project" value="UniProtKB-UniRule"/>
</dbReference>
<protein>
    <recommendedName>
        <fullName evidence="7">tRNA-specific adenosine deaminase</fullName>
        <ecNumber evidence="7">3.5.4.33</ecNumber>
    </recommendedName>
</protein>
<comment type="similarity">
    <text evidence="1">Belongs to the cytidine and deoxycytidylate deaminase family. ADAT2 subfamily.</text>
</comment>
<dbReference type="EC" id="3.5.4.33" evidence="7"/>
<dbReference type="PANTHER" id="PTHR11079:SF179">
    <property type="entry name" value="TRNA(ADENINE(34)) DEAMINASE, CHLOROPLASTIC"/>
    <property type="match status" value="1"/>
</dbReference>
<gene>
    <name evidence="7" type="primary">tadA</name>
    <name evidence="9" type="ORF">SAMN05660836_01511</name>
</gene>
<feature type="domain" description="CMP/dCMP-type deaminase" evidence="8">
    <location>
        <begin position="9"/>
        <end position="121"/>
    </location>
</feature>
<evidence type="ECO:0000256" key="6">
    <source>
        <dbReference type="ARBA" id="ARBA00048045"/>
    </source>
</evidence>